<name>A0ABM4B2J1_HYDVU</name>
<dbReference type="InterPro" id="IPR011009">
    <property type="entry name" value="Kinase-like_dom_sf"/>
</dbReference>
<dbReference type="InterPro" id="IPR000719">
    <property type="entry name" value="Prot_kinase_dom"/>
</dbReference>
<dbReference type="RefSeq" id="XP_065642981.1">
    <property type="nucleotide sequence ID" value="XM_065786909.1"/>
</dbReference>
<dbReference type="CDD" id="cd00192">
    <property type="entry name" value="PTKc"/>
    <property type="match status" value="1"/>
</dbReference>
<keyword evidence="1" id="KW-0812">Transmembrane</keyword>
<dbReference type="Gene3D" id="1.10.510.10">
    <property type="entry name" value="Transferase(Phosphotransferase) domain 1"/>
    <property type="match status" value="1"/>
</dbReference>
<feature type="domain" description="Protein kinase" evidence="2">
    <location>
        <begin position="76"/>
        <end position="417"/>
    </location>
</feature>
<dbReference type="PANTHER" id="PTHR24416:SF583">
    <property type="entry name" value="RECEPTOR PROTEIN-TYROSINE KINASE"/>
    <property type="match status" value="1"/>
</dbReference>
<organism evidence="3 4">
    <name type="scientific">Hydra vulgaris</name>
    <name type="common">Hydra</name>
    <name type="synonym">Hydra attenuata</name>
    <dbReference type="NCBI Taxonomy" id="6087"/>
    <lineage>
        <taxon>Eukaryota</taxon>
        <taxon>Metazoa</taxon>
        <taxon>Cnidaria</taxon>
        <taxon>Hydrozoa</taxon>
        <taxon>Hydroidolina</taxon>
        <taxon>Anthoathecata</taxon>
        <taxon>Aplanulata</taxon>
        <taxon>Hydridae</taxon>
        <taxon>Hydra</taxon>
    </lineage>
</organism>
<feature type="transmembrane region" description="Helical" evidence="1">
    <location>
        <begin position="21"/>
        <end position="42"/>
    </location>
</feature>
<dbReference type="PROSITE" id="PS00109">
    <property type="entry name" value="PROTEIN_KINASE_TYR"/>
    <property type="match status" value="1"/>
</dbReference>
<dbReference type="PIRSF" id="PIRSF000615">
    <property type="entry name" value="TyrPK_CSF1-R"/>
    <property type="match status" value="1"/>
</dbReference>
<reference evidence="3" key="1">
    <citation type="submission" date="2025-05" db="UniProtKB">
        <authorList>
            <consortium name="RefSeq"/>
        </authorList>
    </citation>
    <scope>NUCLEOTIDE SEQUENCE [LARGE SCALE GENOMIC DNA]</scope>
</reference>
<keyword evidence="1" id="KW-0472">Membrane</keyword>
<dbReference type="Proteomes" id="UP001652625">
    <property type="component" value="Chromosome 01"/>
</dbReference>
<evidence type="ECO:0000256" key="1">
    <source>
        <dbReference type="SAM" id="Phobius"/>
    </source>
</evidence>
<reference evidence="4" key="2">
    <citation type="submission" date="2025-08" db="UniProtKB">
        <authorList>
            <consortium name="RefSeq"/>
        </authorList>
    </citation>
    <scope>IDENTIFICATION</scope>
</reference>
<dbReference type="InterPro" id="IPR050122">
    <property type="entry name" value="RTK"/>
</dbReference>
<gene>
    <name evidence="4" type="primary">LOC136074573</name>
</gene>
<dbReference type="PROSITE" id="PS50011">
    <property type="entry name" value="PROTEIN_KINASE_DOM"/>
    <property type="match status" value="1"/>
</dbReference>
<dbReference type="InterPro" id="IPR001245">
    <property type="entry name" value="Ser-Thr/Tyr_kinase_cat_dom"/>
</dbReference>
<dbReference type="InterPro" id="IPR008266">
    <property type="entry name" value="Tyr_kinase_AS"/>
</dbReference>
<dbReference type="SMART" id="SM00219">
    <property type="entry name" value="TyrKc"/>
    <property type="match status" value="1"/>
</dbReference>
<keyword evidence="1" id="KW-1133">Transmembrane helix</keyword>
<protein>
    <submittedName>
        <fullName evidence="4">Fibroblast growth factor receptor 1-like</fullName>
    </submittedName>
</protein>
<evidence type="ECO:0000259" key="2">
    <source>
        <dbReference type="PROSITE" id="PS50011"/>
    </source>
</evidence>
<dbReference type="Gene3D" id="3.30.200.20">
    <property type="entry name" value="Phosphorylase Kinase, domain 1"/>
    <property type="match status" value="1"/>
</dbReference>
<dbReference type="GeneID" id="136074573"/>
<accession>A0ABM4B2J1</accession>
<evidence type="ECO:0000313" key="4">
    <source>
        <dbReference type="RefSeq" id="XP_065642981.1"/>
    </source>
</evidence>
<keyword evidence="3" id="KW-1185">Reference proteome</keyword>
<sequence>MFIRLYGRKFLGVYTINDKTVNIVVGIVVPVSVFLILFAVVLKICYRKKPYLNEDPEMHEEYLGNTDKWRISQNSFKLGKQIGEGAFGYVFIAKINAEELGKMKHAIQQGGALLTQNNSSVSFAVKFSKDESKQDKFKKEIDLMKEIQGHKNILNMIGYSEYNSQLCLIVEFMENGNLLEYLTEFRKQICTPNIDGSSTSYINPDNHHYNEICTLNIDGSSTSYINQAFHQSNETPITENFLLPFVYNENQLENGNLTPVDILRFAMQIASGMDYLSSKNIVHRDLAARNILVNEIKNVKLSDFGLARKMSAKDMNYMSQNVEHLPIKWMSIEALNDHMFTASSDVWAYGVVLFEIVTLGGAPYPTIKNEDFLEYLKTGNRMEKPNNCSNLMYQVMLSCWDKVPAQRPTFTKLDKYFYEIICIGGNYLSFNIDQNSCYYKATEK</sequence>
<proteinExistence type="predicted"/>
<dbReference type="InterPro" id="IPR020635">
    <property type="entry name" value="Tyr_kinase_cat_dom"/>
</dbReference>
<dbReference type="Pfam" id="PF07714">
    <property type="entry name" value="PK_Tyr_Ser-Thr"/>
    <property type="match status" value="1"/>
</dbReference>
<dbReference type="PANTHER" id="PTHR24416">
    <property type="entry name" value="TYROSINE-PROTEIN KINASE RECEPTOR"/>
    <property type="match status" value="1"/>
</dbReference>
<dbReference type="SUPFAM" id="SSF56112">
    <property type="entry name" value="Protein kinase-like (PK-like)"/>
    <property type="match status" value="1"/>
</dbReference>
<evidence type="ECO:0000313" key="3">
    <source>
        <dbReference type="Proteomes" id="UP001652625"/>
    </source>
</evidence>